<protein>
    <recommendedName>
        <fullName evidence="1">DUF3669 domain-containing protein</fullName>
    </recommendedName>
</protein>
<evidence type="ECO:0000313" key="2">
    <source>
        <dbReference type="EMBL" id="KDQ07935.1"/>
    </source>
</evidence>
<dbReference type="Pfam" id="PF12417">
    <property type="entry name" value="DUF3669"/>
    <property type="match status" value="1"/>
</dbReference>
<accession>A0A067LZW5</accession>
<dbReference type="HOGENOM" id="CLU_075591_0_0_1"/>
<dbReference type="InterPro" id="IPR022137">
    <property type="entry name" value="Znf_prot_DUF3669"/>
</dbReference>
<dbReference type="PANTHER" id="PTHR40780:SF2">
    <property type="entry name" value="DUF3669 DOMAIN-CONTAINING PROTEIN"/>
    <property type="match status" value="1"/>
</dbReference>
<dbReference type="EMBL" id="KL198098">
    <property type="protein sequence ID" value="KDQ07935.1"/>
    <property type="molecule type" value="Genomic_DNA"/>
</dbReference>
<organism evidence="2 3">
    <name type="scientific">Botryobasidium botryosum (strain FD-172 SS1)</name>
    <dbReference type="NCBI Taxonomy" id="930990"/>
    <lineage>
        <taxon>Eukaryota</taxon>
        <taxon>Fungi</taxon>
        <taxon>Dikarya</taxon>
        <taxon>Basidiomycota</taxon>
        <taxon>Agaricomycotina</taxon>
        <taxon>Agaricomycetes</taxon>
        <taxon>Cantharellales</taxon>
        <taxon>Botryobasidiaceae</taxon>
        <taxon>Botryobasidium</taxon>
    </lineage>
</organism>
<dbReference type="PANTHER" id="PTHR40780">
    <property type="entry name" value="DUF3669 DOMAIN-CONTAINING PROTEIN"/>
    <property type="match status" value="1"/>
</dbReference>
<feature type="domain" description="DUF3669" evidence="1">
    <location>
        <begin position="237"/>
        <end position="287"/>
    </location>
</feature>
<dbReference type="AlphaFoldDB" id="A0A067LZW5"/>
<proteinExistence type="predicted"/>
<dbReference type="InParanoid" id="A0A067LZW5"/>
<gene>
    <name evidence="2" type="ORF">BOTBODRAFT_59671</name>
</gene>
<reference evidence="3" key="1">
    <citation type="journal article" date="2014" name="Proc. Natl. Acad. Sci. U.S.A.">
        <title>Extensive sampling of basidiomycete genomes demonstrates inadequacy of the white-rot/brown-rot paradigm for wood decay fungi.</title>
        <authorList>
            <person name="Riley R."/>
            <person name="Salamov A.A."/>
            <person name="Brown D.W."/>
            <person name="Nagy L.G."/>
            <person name="Floudas D."/>
            <person name="Held B.W."/>
            <person name="Levasseur A."/>
            <person name="Lombard V."/>
            <person name="Morin E."/>
            <person name="Otillar R."/>
            <person name="Lindquist E.A."/>
            <person name="Sun H."/>
            <person name="LaButti K.M."/>
            <person name="Schmutz J."/>
            <person name="Jabbour D."/>
            <person name="Luo H."/>
            <person name="Baker S.E."/>
            <person name="Pisabarro A.G."/>
            <person name="Walton J.D."/>
            <person name="Blanchette R.A."/>
            <person name="Henrissat B."/>
            <person name="Martin F."/>
            <person name="Cullen D."/>
            <person name="Hibbett D.S."/>
            <person name="Grigoriev I.V."/>
        </authorList>
    </citation>
    <scope>NUCLEOTIDE SEQUENCE [LARGE SCALE GENOMIC DNA]</scope>
    <source>
        <strain evidence="3">FD-172 SS1</strain>
    </source>
</reference>
<evidence type="ECO:0000259" key="1">
    <source>
        <dbReference type="Pfam" id="PF12417"/>
    </source>
</evidence>
<sequence>MDKVSDVDPEWQLKTIGRGSFATASVLTGRPVAFKQVIVRARTPELKQEFEMFLVLYDLCSTDSHVAVPRPLAYYNPAAVEFISPSNDAPESTGRRPHVAKPDFQALGLENAAYAMDHVLPLPLAVARAVRDLFYPPLSVPAPSPSLCRLYFGKVIEKVGSAGRPIRFFNSSNFPLDCTRYKLLTETAKHCEFPSMELIAFGMGEMVGRLHWFAGYDARDIEFVLGGQSFSGVLTHVIDFNQMRSWSREKDQIHLLVESFFQNDPYYPRPRASEPLWEDFRRGYVSAYSAHAQKLASIVLQAFEQEQANRDSRHD</sequence>
<dbReference type="OrthoDB" id="2993351at2759"/>
<name>A0A067LZW5_BOTB1</name>
<dbReference type="Proteomes" id="UP000027195">
    <property type="component" value="Unassembled WGS sequence"/>
</dbReference>
<evidence type="ECO:0000313" key="3">
    <source>
        <dbReference type="Proteomes" id="UP000027195"/>
    </source>
</evidence>
<keyword evidence="3" id="KW-1185">Reference proteome</keyword>